<dbReference type="HOGENOM" id="CLU_060588_0_0_1"/>
<name>S9R8L5_SCHOY</name>
<feature type="transmembrane region" description="Helical" evidence="1">
    <location>
        <begin position="285"/>
        <end position="305"/>
    </location>
</feature>
<evidence type="ECO:0000256" key="2">
    <source>
        <dbReference type="SAM" id="SignalP"/>
    </source>
</evidence>
<evidence type="ECO:0000256" key="1">
    <source>
        <dbReference type="SAM" id="Phobius"/>
    </source>
</evidence>
<reference evidence="3 4" key="1">
    <citation type="journal article" date="2011" name="Science">
        <title>Comparative functional genomics of the fission yeasts.</title>
        <authorList>
            <person name="Rhind N."/>
            <person name="Chen Z."/>
            <person name="Yassour M."/>
            <person name="Thompson D.A."/>
            <person name="Haas B.J."/>
            <person name="Habib N."/>
            <person name="Wapinski I."/>
            <person name="Roy S."/>
            <person name="Lin M.F."/>
            <person name="Heiman D.I."/>
            <person name="Young S.K."/>
            <person name="Furuya K."/>
            <person name="Guo Y."/>
            <person name="Pidoux A."/>
            <person name="Chen H.M."/>
            <person name="Robbertse B."/>
            <person name="Goldberg J.M."/>
            <person name="Aoki K."/>
            <person name="Bayne E.H."/>
            <person name="Berlin A.M."/>
            <person name="Desjardins C.A."/>
            <person name="Dobbs E."/>
            <person name="Dukaj L."/>
            <person name="Fan L."/>
            <person name="FitzGerald M.G."/>
            <person name="French C."/>
            <person name="Gujja S."/>
            <person name="Hansen K."/>
            <person name="Keifenheim D."/>
            <person name="Levin J.Z."/>
            <person name="Mosher R.A."/>
            <person name="Mueller C.A."/>
            <person name="Pfiffner J."/>
            <person name="Priest M."/>
            <person name="Russ C."/>
            <person name="Smialowska A."/>
            <person name="Swoboda P."/>
            <person name="Sykes S.M."/>
            <person name="Vaughn M."/>
            <person name="Vengrova S."/>
            <person name="Yoder R."/>
            <person name="Zeng Q."/>
            <person name="Allshire R."/>
            <person name="Baulcombe D."/>
            <person name="Birren B.W."/>
            <person name="Brown W."/>
            <person name="Ekwall K."/>
            <person name="Kellis M."/>
            <person name="Leatherwood J."/>
            <person name="Levin H."/>
            <person name="Margalit H."/>
            <person name="Martienssen R."/>
            <person name="Nieduszynski C.A."/>
            <person name="Spatafora J.W."/>
            <person name="Friedman N."/>
            <person name="Dalgaard J.Z."/>
            <person name="Baumann P."/>
            <person name="Niki H."/>
            <person name="Regev A."/>
            <person name="Nusbaum C."/>
        </authorList>
    </citation>
    <scope>NUCLEOTIDE SEQUENCE [LARGE SCALE GENOMIC DNA]</scope>
    <source>
        <strain evidence="4">yFS286</strain>
    </source>
</reference>
<accession>S9R8L5</accession>
<keyword evidence="1" id="KW-1133">Transmembrane helix</keyword>
<feature type="transmembrane region" description="Helical" evidence="1">
    <location>
        <begin position="388"/>
        <end position="407"/>
    </location>
</feature>
<feature type="transmembrane region" description="Helical" evidence="1">
    <location>
        <begin position="195"/>
        <end position="215"/>
    </location>
</feature>
<dbReference type="OrthoDB" id="5400353at2759"/>
<dbReference type="RefSeq" id="XP_013020822.1">
    <property type="nucleotide sequence ID" value="XM_013165368.1"/>
</dbReference>
<feature type="transmembrane region" description="Helical" evidence="1">
    <location>
        <begin position="317"/>
        <end position="337"/>
    </location>
</feature>
<feature type="transmembrane region" description="Helical" evidence="1">
    <location>
        <begin position="222"/>
        <end position="240"/>
    </location>
</feature>
<sequence>MGFISCKNWLLWLISVYCILQLSSAYFPYYPDFRENRIRISCGYVEVESNNTKAYFHYSTHGDDKPAASTVFNVKDEECALGSLGGMKSLFAFPSELALGRLSAVFYIPQEKRDEWTGPFNCNKTSVANNIIPFNGTYKEDNLKINESGTYCYAVRPLTSLGSAIDSWVYYYDYDYDYVDFLANESTLMLILRSAPLIFTGLLFFVACIWIYLLLSQPAKILPIQYGLLVYIIAKAIGITVEDHDEDLYSGISYPIELSIHCLLLFLGSFGIGVWRPVQFVQYKFLFMAIGGFSILVFLNILSSLTDIFSIHIEQLSLWLITSVSNAFWLSSILVFYKEWKQLNTKSESSAKVCKRSLVYCIAVFALQPRIILTPFLGESLSARIIEFLLKLLLYIIEIIIPCCIWFPSQNEKLAYTSSLKI</sequence>
<dbReference type="Proteomes" id="UP000016088">
    <property type="component" value="Unassembled WGS sequence"/>
</dbReference>
<keyword evidence="2" id="KW-0732">Signal</keyword>
<dbReference type="VEuPathDB" id="FungiDB:SOCG_04776"/>
<dbReference type="AlphaFoldDB" id="S9R8L5"/>
<dbReference type="EMBL" id="KE503208">
    <property type="protein sequence ID" value="EPX70429.1"/>
    <property type="molecule type" value="Genomic_DNA"/>
</dbReference>
<feature type="transmembrane region" description="Helical" evidence="1">
    <location>
        <begin position="252"/>
        <end position="273"/>
    </location>
</feature>
<feature type="signal peptide" evidence="2">
    <location>
        <begin position="1"/>
        <end position="25"/>
    </location>
</feature>
<evidence type="ECO:0000313" key="3">
    <source>
        <dbReference type="EMBL" id="EPX70429.1"/>
    </source>
</evidence>
<evidence type="ECO:0000313" key="4">
    <source>
        <dbReference type="Proteomes" id="UP000016088"/>
    </source>
</evidence>
<gene>
    <name evidence="3" type="ORF">SOCG_04776</name>
</gene>
<keyword evidence="1" id="KW-0812">Transmembrane</keyword>
<dbReference type="OMA" id="TINICDD"/>
<evidence type="ECO:0008006" key="5">
    <source>
        <dbReference type="Google" id="ProtNLM"/>
    </source>
</evidence>
<dbReference type="GeneID" id="25033738"/>
<organism evidence="3 4">
    <name type="scientific">Schizosaccharomyces octosporus (strain yFS286)</name>
    <name type="common">Fission yeast</name>
    <name type="synonym">Octosporomyces octosporus</name>
    <dbReference type="NCBI Taxonomy" id="483514"/>
    <lineage>
        <taxon>Eukaryota</taxon>
        <taxon>Fungi</taxon>
        <taxon>Dikarya</taxon>
        <taxon>Ascomycota</taxon>
        <taxon>Taphrinomycotina</taxon>
        <taxon>Schizosaccharomycetes</taxon>
        <taxon>Schizosaccharomycetales</taxon>
        <taxon>Schizosaccharomycetaceae</taxon>
        <taxon>Schizosaccharomyces</taxon>
    </lineage>
</organism>
<protein>
    <recommendedName>
        <fullName evidence="5">Intimal thickness related receptor IRP domain-containing protein</fullName>
    </recommendedName>
</protein>
<proteinExistence type="predicted"/>
<keyword evidence="4" id="KW-1185">Reference proteome</keyword>
<keyword evidence="1" id="KW-0472">Membrane</keyword>
<feature type="chain" id="PRO_5004568537" description="Intimal thickness related receptor IRP domain-containing protein" evidence="2">
    <location>
        <begin position="26"/>
        <end position="422"/>
    </location>
</feature>
<feature type="transmembrane region" description="Helical" evidence="1">
    <location>
        <begin position="358"/>
        <end position="376"/>
    </location>
</feature>